<dbReference type="SUPFAM" id="SSF47648">
    <property type="entry name" value="Nucleoside phosphorylase/phosphoribosyltransferase N-terminal domain"/>
    <property type="match status" value="1"/>
</dbReference>
<evidence type="ECO:0000259" key="4">
    <source>
        <dbReference type="Pfam" id="PF00591"/>
    </source>
</evidence>
<dbReference type="GO" id="GO:0016740">
    <property type="term" value="F:transferase activity"/>
    <property type="evidence" value="ECO:0007669"/>
    <property type="project" value="UniProtKB-KW"/>
</dbReference>
<dbReference type="RefSeq" id="WP_272180230.1">
    <property type="nucleotide sequence ID" value="NZ_JAQOMS010000002.1"/>
</dbReference>
<organism evidence="6 7">
    <name type="scientific">Psychrosphaera algicola</name>
    <dbReference type="NCBI Taxonomy" id="3023714"/>
    <lineage>
        <taxon>Bacteria</taxon>
        <taxon>Pseudomonadati</taxon>
        <taxon>Pseudomonadota</taxon>
        <taxon>Gammaproteobacteria</taxon>
        <taxon>Alteromonadales</taxon>
        <taxon>Pseudoalteromonadaceae</taxon>
        <taxon>Psychrosphaera</taxon>
    </lineage>
</organism>
<name>A0ABT5FAT5_9GAMM</name>
<dbReference type="Pfam" id="PF02885">
    <property type="entry name" value="Glycos_trans_3N"/>
    <property type="match status" value="1"/>
</dbReference>
<dbReference type="SUPFAM" id="SSF52418">
    <property type="entry name" value="Nucleoside phosphorylase/phosphoribosyltransferase catalytic domain"/>
    <property type="match status" value="1"/>
</dbReference>
<keyword evidence="3" id="KW-0028">Amino-acid biosynthesis</keyword>
<dbReference type="InterPro" id="IPR035902">
    <property type="entry name" value="Nuc_phospho_transferase"/>
</dbReference>
<reference evidence="6 7" key="1">
    <citation type="submission" date="2023-01" db="EMBL/GenBank/DDBJ databases">
        <title>Psychrosphaera sp. nov., isolated from marine algae.</title>
        <authorList>
            <person name="Bayburt H."/>
            <person name="Choi B.J."/>
            <person name="Kim J.M."/>
            <person name="Choi D.G."/>
            <person name="Jeon C.O."/>
        </authorList>
    </citation>
    <scope>NUCLEOTIDE SEQUENCE [LARGE SCALE GENOMIC DNA]</scope>
    <source>
        <strain evidence="6 7">G1-22</strain>
    </source>
</reference>
<keyword evidence="1" id="KW-0328">Glycosyltransferase</keyword>
<feature type="domain" description="Glycosyl transferase family 3" evidence="4">
    <location>
        <begin position="128"/>
        <end position="234"/>
    </location>
</feature>
<evidence type="ECO:0000256" key="1">
    <source>
        <dbReference type="ARBA" id="ARBA00022676"/>
    </source>
</evidence>
<dbReference type="InterPro" id="IPR017459">
    <property type="entry name" value="Glycosyl_Trfase_fam3_N_dom"/>
</dbReference>
<protein>
    <submittedName>
        <fullName evidence="6">Glycosyl transferase family protein</fullName>
    </submittedName>
</protein>
<accession>A0ABT5FAT5</accession>
<evidence type="ECO:0000256" key="2">
    <source>
        <dbReference type="ARBA" id="ARBA00022679"/>
    </source>
</evidence>
<dbReference type="PANTHER" id="PTHR43285:SF2">
    <property type="entry name" value="ANTHRANILATE PHOSPHORIBOSYLTRANSFERASE"/>
    <property type="match status" value="1"/>
</dbReference>
<keyword evidence="2 6" id="KW-0808">Transferase</keyword>
<evidence type="ECO:0000313" key="6">
    <source>
        <dbReference type="EMBL" id="MDC2888642.1"/>
    </source>
</evidence>
<dbReference type="Gene3D" id="1.20.970.10">
    <property type="entry name" value="Transferase, Pyrimidine Nucleoside Phosphorylase, Chain C"/>
    <property type="match status" value="1"/>
</dbReference>
<gene>
    <name evidence="6" type="ORF">PN838_07555</name>
</gene>
<proteinExistence type="predicted"/>
<dbReference type="InterPro" id="IPR000312">
    <property type="entry name" value="Glycosyl_Trfase_fam3"/>
</dbReference>
<feature type="domain" description="Glycosyl transferase family 3 N-terminal" evidence="5">
    <location>
        <begin position="15"/>
        <end position="69"/>
    </location>
</feature>
<dbReference type="NCBIfam" id="NF006564">
    <property type="entry name" value="PRK09071.1"/>
    <property type="match status" value="1"/>
</dbReference>
<evidence type="ECO:0000256" key="3">
    <source>
        <dbReference type="ARBA" id="ARBA00022822"/>
    </source>
</evidence>
<dbReference type="InterPro" id="IPR005940">
    <property type="entry name" value="Anthranilate_Pribosyl_Tfrase"/>
</dbReference>
<dbReference type="InterPro" id="IPR036320">
    <property type="entry name" value="Glycosyl_Trfase_fam3_N_dom_sf"/>
</dbReference>
<dbReference type="Gene3D" id="3.40.1030.10">
    <property type="entry name" value="Nucleoside phosphorylase/phosphoribosyltransferase catalytic domain"/>
    <property type="match status" value="1"/>
</dbReference>
<evidence type="ECO:0000313" key="7">
    <source>
        <dbReference type="Proteomes" id="UP001528411"/>
    </source>
</evidence>
<sequence>MNEFSQYIKIIGRGKRAGRYLSVDESYQAFKLFLANEIEPEQAGAFLMLLRVREESAEELAGFVKACREYNLAGLNNLDVDLDLGCYAGKRRHLPWFLLAVMCLAQNGKRVFLHGTKEPESNRLYLSEVLETLGLVVAKDPIQANKMLDENGFAYMDLDVVNPALDRLIQMRKLFSLRSPANTLARILNPSQGKSSYHGVFHRHFDERHAKVAEILGDKQMSCIRGEGGEVEVNPERPFVQFMFVDGEQKQVEYPAYLENWQIKPKELNPIELKQMWQGKLDSEYGKQAVLGTLTSYLVLIEQVSVEEAHLRANQLWERRDKSRFFS</sequence>
<dbReference type="Pfam" id="PF00591">
    <property type="entry name" value="Glycos_transf_3"/>
    <property type="match status" value="1"/>
</dbReference>
<dbReference type="EMBL" id="JAQOMS010000002">
    <property type="protein sequence ID" value="MDC2888642.1"/>
    <property type="molecule type" value="Genomic_DNA"/>
</dbReference>
<keyword evidence="3" id="KW-0822">Tryptophan biosynthesis</keyword>
<keyword evidence="7" id="KW-1185">Reference proteome</keyword>
<dbReference type="PANTHER" id="PTHR43285">
    <property type="entry name" value="ANTHRANILATE PHOSPHORIBOSYLTRANSFERASE"/>
    <property type="match status" value="1"/>
</dbReference>
<keyword evidence="3" id="KW-0057">Aromatic amino acid biosynthesis</keyword>
<dbReference type="Proteomes" id="UP001528411">
    <property type="component" value="Unassembled WGS sequence"/>
</dbReference>
<evidence type="ECO:0000259" key="5">
    <source>
        <dbReference type="Pfam" id="PF02885"/>
    </source>
</evidence>
<comment type="caution">
    <text evidence="6">The sequence shown here is derived from an EMBL/GenBank/DDBJ whole genome shotgun (WGS) entry which is preliminary data.</text>
</comment>